<dbReference type="EC" id="3.4.11.21" evidence="2"/>
<keyword evidence="4" id="KW-1185">Reference proteome</keyword>
<evidence type="ECO:0000256" key="2">
    <source>
        <dbReference type="ARBA" id="ARBA00011965"/>
    </source>
</evidence>
<accession>A0ABR0L9W3</accession>
<dbReference type="PANTHER" id="PTHR28570:SF3">
    <property type="entry name" value="ASPARTYL AMINOPEPTIDASE"/>
    <property type="match status" value="1"/>
</dbReference>
<reference evidence="3 4" key="1">
    <citation type="submission" date="2023-08" db="EMBL/GenBank/DDBJ databases">
        <title>Black Yeasts Isolated from many extreme environments.</title>
        <authorList>
            <person name="Coleine C."/>
            <person name="Stajich J.E."/>
            <person name="Selbmann L."/>
        </authorList>
    </citation>
    <scope>NUCLEOTIDE SEQUENCE [LARGE SCALE GENOMIC DNA]</scope>
    <source>
        <strain evidence="3 4">CCFEE 5386</strain>
    </source>
</reference>
<dbReference type="SUPFAM" id="SSF53187">
    <property type="entry name" value="Zn-dependent exopeptidases"/>
    <property type="match status" value="1"/>
</dbReference>
<dbReference type="Pfam" id="PF02127">
    <property type="entry name" value="Peptidase_M18"/>
    <property type="match status" value="2"/>
</dbReference>
<gene>
    <name evidence="3" type="ORF">LTR32_003011</name>
</gene>
<evidence type="ECO:0000313" key="3">
    <source>
        <dbReference type="EMBL" id="KAK5145203.1"/>
    </source>
</evidence>
<dbReference type="PANTHER" id="PTHR28570">
    <property type="entry name" value="ASPARTYL AMINOPEPTIDASE"/>
    <property type="match status" value="1"/>
</dbReference>
<organism evidence="3 4">
    <name type="scientific">Rachicladosporium monterosium</name>
    <dbReference type="NCBI Taxonomy" id="1507873"/>
    <lineage>
        <taxon>Eukaryota</taxon>
        <taxon>Fungi</taxon>
        <taxon>Dikarya</taxon>
        <taxon>Ascomycota</taxon>
        <taxon>Pezizomycotina</taxon>
        <taxon>Dothideomycetes</taxon>
        <taxon>Dothideomycetidae</taxon>
        <taxon>Cladosporiales</taxon>
        <taxon>Cladosporiaceae</taxon>
        <taxon>Rachicladosporium</taxon>
    </lineage>
</organism>
<dbReference type="Proteomes" id="UP001308179">
    <property type="component" value="Unassembled WGS sequence"/>
</dbReference>
<evidence type="ECO:0000256" key="1">
    <source>
        <dbReference type="ARBA" id="ARBA00001335"/>
    </source>
</evidence>
<sequence>MTNRASMKRAEDFVEFLNASPTPFHAVRSAKLRLEKAGFKQIKERDNWTPSLTPGGKYYLTRNASTIVAFAIGQAWKPGNPVAMVGAHTDSPCLRIKPVSKRSGDGFLQVGVEVYGGDSSEKSYDKVNGNGDDNATAYEQTLATSLLVSADMAHSINPNYSAKYESNHSPRMNEGTVIKINANVRYATNSPGIVLLQECARRAKAASYQPPGTKTSSGGVPLQLLVVRNDMPCGSTIGPMLSASLGVRTIDVGNPQLAMHSIRETAGCYDVEHGINLFESFFEHYGEMEGKVVVD</sequence>
<protein>
    <recommendedName>
        <fullName evidence="2">aspartyl aminopeptidase</fullName>
        <ecNumber evidence="2">3.4.11.21</ecNumber>
    </recommendedName>
</protein>
<dbReference type="Gene3D" id="3.40.630.10">
    <property type="entry name" value="Zn peptidases"/>
    <property type="match status" value="2"/>
</dbReference>
<dbReference type="InterPro" id="IPR001948">
    <property type="entry name" value="Peptidase_M18"/>
</dbReference>
<comment type="catalytic activity">
    <reaction evidence="1">
        <text>Release of an N-terminal aspartate or glutamate from a peptide, with a preference for aspartate.</text>
        <dbReference type="EC" id="3.4.11.21"/>
    </reaction>
</comment>
<proteinExistence type="predicted"/>
<dbReference type="EMBL" id="JAVRRR010000168">
    <property type="protein sequence ID" value="KAK5145203.1"/>
    <property type="molecule type" value="Genomic_DNA"/>
</dbReference>
<comment type="caution">
    <text evidence="3">The sequence shown here is derived from an EMBL/GenBank/DDBJ whole genome shotgun (WGS) entry which is preliminary data.</text>
</comment>
<name>A0ABR0L9W3_9PEZI</name>
<evidence type="ECO:0000313" key="4">
    <source>
        <dbReference type="Proteomes" id="UP001308179"/>
    </source>
</evidence>